<dbReference type="EMBL" id="MU276122">
    <property type="protein sequence ID" value="KAI0041445.1"/>
    <property type="molecule type" value="Genomic_DNA"/>
</dbReference>
<comment type="caution">
    <text evidence="1">The sequence shown here is derived from an EMBL/GenBank/DDBJ whole genome shotgun (WGS) entry which is preliminary data.</text>
</comment>
<sequence length="98" mass="11163">LDDKAMSVARLALRQQRNSLLPVGRLPTELLRIIFAFSSETDRAWTEEGPTTKIGWLTVTHVCQRWRYVALEHPGLWTHICVHALGPGWANAFAERAR</sequence>
<gene>
    <name evidence="1" type="ORF">FA95DRAFT_1477606</name>
</gene>
<evidence type="ECO:0000313" key="2">
    <source>
        <dbReference type="Proteomes" id="UP000814033"/>
    </source>
</evidence>
<protein>
    <submittedName>
        <fullName evidence="1">Uncharacterized protein</fullName>
    </submittedName>
</protein>
<organism evidence="1 2">
    <name type="scientific">Auriscalpium vulgare</name>
    <dbReference type="NCBI Taxonomy" id="40419"/>
    <lineage>
        <taxon>Eukaryota</taxon>
        <taxon>Fungi</taxon>
        <taxon>Dikarya</taxon>
        <taxon>Basidiomycota</taxon>
        <taxon>Agaricomycotina</taxon>
        <taxon>Agaricomycetes</taxon>
        <taxon>Russulales</taxon>
        <taxon>Auriscalpiaceae</taxon>
        <taxon>Auriscalpium</taxon>
    </lineage>
</organism>
<name>A0ACB8RCZ4_9AGAM</name>
<feature type="non-terminal residue" evidence="1">
    <location>
        <position position="98"/>
    </location>
</feature>
<feature type="non-terminal residue" evidence="1">
    <location>
        <position position="1"/>
    </location>
</feature>
<dbReference type="Proteomes" id="UP000814033">
    <property type="component" value="Unassembled WGS sequence"/>
</dbReference>
<reference evidence="1" key="2">
    <citation type="journal article" date="2022" name="New Phytol.">
        <title>Evolutionary transition to the ectomycorrhizal habit in the genomes of a hyperdiverse lineage of mushroom-forming fungi.</title>
        <authorList>
            <person name="Looney B."/>
            <person name="Miyauchi S."/>
            <person name="Morin E."/>
            <person name="Drula E."/>
            <person name="Courty P.E."/>
            <person name="Kohler A."/>
            <person name="Kuo A."/>
            <person name="LaButti K."/>
            <person name="Pangilinan J."/>
            <person name="Lipzen A."/>
            <person name="Riley R."/>
            <person name="Andreopoulos W."/>
            <person name="He G."/>
            <person name="Johnson J."/>
            <person name="Nolan M."/>
            <person name="Tritt A."/>
            <person name="Barry K.W."/>
            <person name="Grigoriev I.V."/>
            <person name="Nagy L.G."/>
            <person name="Hibbett D."/>
            <person name="Henrissat B."/>
            <person name="Matheny P.B."/>
            <person name="Labbe J."/>
            <person name="Martin F.M."/>
        </authorList>
    </citation>
    <scope>NUCLEOTIDE SEQUENCE</scope>
    <source>
        <strain evidence="1">FP105234-sp</strain>
    </source>
</reference>
<accession>A0ACB8RCZ4</accession>
<keyword evidence="2" id="KW-1185">Reference proteome</keyword>
<reference evidence="1" key="1">
    <citation type="submission" date="2021-02" db="EMBL/GenBank/DDBJ databases">
        <authorList>
            <consortium name="DOE Joint Genome Institute"/>
            <person name="Ahrendt S."/>
            <person name="Looney B.P."/>
            <person name="Miyauchi S."/>
            <person name="Morin E."/>
            <person name="Drula E."/>
            <person name="Courty P.E."/>
            <person name="Chicoki N."/>
            <person name="Fauchery L."/>
            <person name="Kohler A."/>
            <person name="Kuo A."/>
            <person name="Labutti K."/>
            <person name="Pangilinan J."/>
            <person name="Lipzen A."/>
            <person name="Riley R."/>
            <person name="Andreopoulos W."/>
            <person name="He G."/>
            <person name="Johnson J."/>
            <person name="Barry K.W."/>
            <person name="Grigoriev I.V."/>
            <person name="Nagy L."/>
            <person name="Hibbett D."/>
            <person name="Henrissat B."/>
            <person name="Matheny P.B."/>
            <person name="Labbe J."/>
            <person name="Martin F."/>
        </authorList>
    </citation>
    <scope>NUCLEOTIDE SEQUENCE</scope>
    <source>
        <strain evidence="1">FP105234-sp</strain>
    </source>
</reference>
<evidence type="ECO:0000313" key="1">
    <source>
        <dbReference type="EMBL" id="KAI0041445.1"/>
    </source>
</evidence>
<proteinExistence type="predicted"/>